<evidence type="ECO:0000313" key="2">
    <source>
        <dbReference type="EMBL" id="BBB91453.1"/>
    </source>
</evidence>
<dbReference type="Gene3D" id="1.10.3210.10">
    <property type="entry name" value="Hypothetical protein af1432"/>
    <property type="match status" value="1"/>
</dbReference>
<dbReference type="PROSITE" id="PS51832">
    <property type="entry name" value="HD_GYP"/>
    <property type="match status" value="1"/>
</dbReference>
<dbReference type="GO" id="GO:0071111">
    <property type="term" value="F:cyclic-guanylate-specific phosphodiesterase activity"/>
    <property type="evidence" value="ECO:0007669"/>
    <property type="project" value="UniProtKB-EC"/>
</dbReference>
<gene>
    <name evidence="2" type="primary">rpfG_10</name>
    <name evidence="2" type="ORF">MAMMFC1_02137</name>
</gene>
<dbReference type="PANTHER" id="PTHR43155:SF2">
    <property type="entry name" value="CYCLIC DI-GMP PHOSPHODIESTERASE PA4108"/>
    <property type="match status" value="1"/>
</dbReference>
<dbReference type="PANTHER" id="PTHR43155">
    <property type="entry name" value="CYCLIC DI-GMP PHOSPHODIESTERASE PA4108-RELATED"/>
    <property type="match status" value="1"/>
</dbReference>
<proteinExistence type="predicted"/>
<dbReference type="InterPro" id="IPR003607">
    <property type="entry name" value="HD/PDEase_dom"/>
</dbReference>
<dbReference type="EC" id="3.1.4.52" evidence="2"/>
<keyword evidence="3" id="KW-1185">Reference proteome</keyword>
<dbReference type="CDD" id="cd00077">
    <property type="entry name" value="HDc"/>
    <property type="match status" value="1"/>
</dbReference>
<accession>A0A348AK55</accession>
<dbReference type="RefSeq" id="WP_126308468.1">
    <property type="nucleotide sequence ID" value="NZ_AP018449.1"/>
</dbReference>
<keyword evidence="2" id="KW-0378">Hydrolase</keyword>
<dbReference type="KEGG" id="mana:MAMMFC1_02137"/>
<evidence type="ECO:0000313" key="3">
    <source>
        <dbReference type="Proteomes" id="UP000276437"/>
    </source>
</evidence>
<feature type="domain" description="HD-GYP" evidence="1">
    <location>
        <begin position="108"/>
        <end position="297"/>
    </location>
</feature>
<protein>
    <submittedName>
        <fullName evidence="2">Cyclic di-GMP phosphodiesterase response regulator RpfG</fullName>
        <ecNumber evidence="2">3.1.4.52</ecNumber>
    </submittedName>
</protein>
<sequence length="348" mass="39033">MKELPVAKLYPEMILAQNVLCPHTQTLLLKEGVKITETHIDLLRTRSVKTVWINDQYTLTVDIKKITSREIENLLLAQITQFAPNRIEANTSDEMIRVSQTAQAIAKDIAIDPAVVRFCTEMKLMNSDLLYNHCVNTCALSLLVAGAMGLGKTNMTVIGTGAILHDVGLCEMPHLLTVAQRNKQEEKLWQEHPQYGYYFAQEAGIRKEICELILYHHEYWNGSGYPKQLSGSNIPLGARIIAVCDGYDSLICRDKYPRYQAIEYLYGSGGILLDGEIANVMCNSLAVYPLGSVVRLSTGEVGVVANVRQNLGPRPIVHIYYNHLNKPYTTPREINLGKELTVFIKEIL</sequence>
<name>A0A348AK55_9FIRM</name>
<organism evidence="2 3">
    <name type="scientific">Methylomusa anaerophila</name>
    <dbReference type="NCBI Taxonomy" id="1930071"/>
    <lineage>
        <taxon>Bacteria</taxon>
        <taxon>Bacillati</taxon>
        <taxon>Bacillota</taxon>
        <taxon>Negativicutes</taxon>
        <taxon>Selenomonadales</taxon>
        <taxon>Sporomusaceae</taxon>
        <taxon>Methylomusa</taxon>
    </lineage>
</organism>
<dbReference type="AlphaFoldDB" id="A0A348AK55"/>
<dbReference type="OrthoDB" id="9798833at2"/>
<dbReference type="Pfam" id="PF13487">
    <property type="entry name" value="HD_5"/>
    <property type="match status" value="1"/>
</dbReference>
<dbReference type="EMBL" id="AP018449">
    <property type="protein sequence ID" value="BBB91453.1"/>
    <property type="molecule type" value="Genomic_DNA"/>
</dbReference>
<dbReference type="InterPro" id="IPR037522">
    <property type="entry name" value="HD_GYP_dom"/>
</dbReference>
<evidence type="ECO:0000259" key="1">
    <source>
        <dbReference type="PROSITE" id="PS51832"/>
    </source>
</evidence>
<reference evidence="2 3" key="1">
    <citation type="journal article" date="2018" name="Int. J. Syst. Evol. Microbiol.">
        <title>Methylomusa anaerophila gen. nov., sp. nov., an anaerobic methanol-utilizing bacterium isolated from a microbial fuel cell.</title>
        <authorList>
            <person name="Amano N."/>
            <person name="Yamamuro A."/>
            <person name="Miyahara M."/>
            <person name="Kouzuma A."/>
            <person name="Abe T."/>
            <person name="Watanabe K."/>
        </authorList>
    </citation>
    <scope>NUCLEOTIDE SEQUENCE [LARGE SCALE GENOMIC DNA]</scope>
    <source>
        <strain evidence="2 3">MMFC1</strain>
    </source>
</reference>
<dbReference type="SUPFAM" id="SSF109604">
    <property type="entry name" value="HD-domain/PDEase-like"/>
    <property type="match status" value="1"/>
</dbReference>
<dbReference type="Proteomes" id="UP000276437">
    <property type="component" value="Chromosome"/>
</dbReference>